<dbReference type="Pfam" id="PF13560">
    <property type="entry name" value="HTH_31"/>
    <property type="match status" value="1"/>
</dbReference>
<dbReference type="InterPro" id="IPR010982">
    <property type="entry name" value="Lambda_DNA-bd_dom_sf"/>
</dbReference>
<dbReference type="SMART" id="SM00530">
    <property type="entry name" value="HTH_XRE"/>
    <property type="match status" value="1"/>
</dbReference>
<dbReference type="InParanoid" id="A0A1C4WFA2"/>
<dbReference type="CDD" id="cd00093">
    <property type="entry name" value="HTH_XRE"/>
    <property type="match status" value="1"/>
</dbReference>
<dbReference type="EMBL" id="LT607413">
    <property type="protein sequence ID" value="SCE94883.1"/>
    <property type="molecule type" value="Genomic_DNA"/>
</dbReference>
<accession>A0A1C4WFA2</accession>
<dbReference type="SUPFAM" id="SSF47413">
    <property type="entry name" value="lambda repressor-like DNA-binding domains"/>
    <property type="match status" value="1"/>
</dbReference>
<organism evidence="2 3">
    <name type="scientific">Micromonospora echinospora</name>
    <name type="common">Micromonospora purpurea</name>
    <dbReference type="NCBI Taxonomy" id="1877"/>
    <lineage>
        <taxon>Bacteria</taxon>
        <taxon>Bacillati</taxon>
        <taxon>Actinomycetota</taxon>
        <taxon>Actinomycetes</taxon>
        <taxon>Micromonosporales</taxon>
        <taxon>Micromonosporaceae</taxon>
        <taxon>Micromonospora</taxon>
    </lineage>
</organism>
<evidence type="ECO:0000259" key="1">
    <source>
        <dbReference type="PROSITE" id="PS50943"/>
    </source>
</evidence>
<dbReference type="Proteomes" id="UP000198253">
    <property type="component" value="Chromosome I"/>
</dbReference>
<dbReference type="InterPro" id="IPR043917">
    <property type="entry name" value="DUF5753"/>
</dbReference>
<proteinExistence type="predicted"/>
<dbReference type="Pfam" id="PF19054">
    <property type="entry name" value="DUF5753"/>
    <property type="match status" value="1"/>
</dbReference>
<dbReference type="AlphaFoldDB" id="A0A1C4WFA2"/>
<protein>
    <submittedName>
        <fullName evidence="2">Transcriptional regulator, contains XRE-family HTH domain</fullName>
    </submittedName>
</protein>
<name>A0A1C4WFA2_MICEC</name>
<feature type="domain" description="HTH cro/C1-type" evidence="1">
    <location>
        <begin position="16"/>
        <end position="70"/>
    </location>
</feature>
<sequence>MGTRGSPQRYRVGAELRRVRENLGWSGERVADSLEWSQSKVSRIETGATAFTVRDVDRLLGLYGVDPDIRAELLAATAEENGEGSWITIAGGWGRRQGAVAALESTTREIRQYQPVVVPGLLQTRAYAHAMAVAVGAGSPDYIADVRMARQQMLEGPDAPRFVVVVDARALLFRAFPVEVSRGQIQHLTGLVDHPNIELGVVPIGVQHPVVAAQGFTIFDFRSGLSPRTVWIESPGGDCYFSEEAAVARFEKAFTGLKSVALHGNHVVEYLNALDVEVERLDAIVPGVGGS</sequence>
<dbReference type="InterPro" id="IPR001387">
    <property type="entry name" value="Cro/C1-type_HTH"/>
</dbReference>
<keyword evidence="3" id="KW-1185">Reference proteome</keyword>
<dbReference type="OrthoDB" id="4285266at2"/>
<gene>
    <name evidence="2" type="ORF">GA0070618_2138</name>
</gene>
<evidence type="ECO:0000313" key="3">
    <source>
        <dbReference type="Proteomes" id="UP000198253"/>
    </source>
</evidence>
<dbReference type="PROSITE" id="PS50943">
    <property type="entry name" value="HTH_CROC1"/>
    <property type="match status" value="1"/>
</dbReference>
<evidence type="ECO:0000313" key="2">
    <source>
        <dbReference type="EMBL" id="SCE94883.1"/>
    </source>
</evidence>
<dbReference type="GO" id="GO:0003677">
    <property type="term" value="F:DNA binding"/>
    <property type="evidence" value="ECO:0007669"/>
    <property type="project" value="InterPro"/>
</dbReference>
<reference evidence="3" key="1">
    <citation type="submission" date="2016-06" db="EMBL/GenBank/DDBJ databases">
        <authorList>
            <person name="Varghese N."/>
            <person name="Submissions Spin"/>
        </authorList>
    </citation>
    <scope>NUCLEOTIDE SEQUENCE [LARGE SCALE GENOMIC DNA]</scope>
    <source>
        <strain evidence="3">DSM 43816</strain>
    </source>
</reference>
<dbReference type="Gene3D" id="1.10.260.40">
    <property type="entry name" value="lambda repressor-like DNA-binding domains"/>
    <property type="match status" value="1"/>
</dbReference>